<reference evidence="1" key="1">
    <citation type="submission" date="2023-07" db="EMBL/GenBank/DDBJ databases">
        <title>Sorghum-associated microbial communities from plants grown in Nebraska, USA.</title>
        <authorList>
            <person name="Schachtman D."/>
        </authorList>
    </citation>
    <scope>NUCLEOTIDE SEQUENCE</scope>
    <source>
        <strain evidence="1">DS1061</strain>
    </source>
</reference>
<evidence type="ECO:0000313" key="1">
    <source>
        <dbReference type="EMBL" id="MDP9651014.1"/>
    </source>
</evidence>
<gene>
    <name evidence="1" type="ORF">J2793_006489</name>
</gene>
<dbReference type="RefSeq" id="WP_392395745.1">
    <property type="nucleotide sequence ID" value="NZ_JAURTK010000014.1"/>
</dbReference>
<dbReference type="EMBL" id="JAURTK010000014">
    <property type="protein sequence ID" value="MDP9651014.1"/>
    <property type="molecule type" value="Genomic_DNA"/>
</dbReference>
<accession>A0AB73IPH9</accession>
<comment type="caution">
    <text evidence="1">The sequence shown here is derived from an EMBL/GenBank/DDBJ whole genome shotgun (WGS) entry which is preliminary data.</text>
</comment>
<name>A0AB73IPH9_9BURK</name>
<protein>
    <submittedName>
        <fullName evidence="1">Uncharacterized protein</fullName>
    </submittedName>
</protein>
<dbReference type="Proteomes" id="UP001229486">
    <property type="component" value="Unassembled WGS sequence"/>
</dbReference>
<proteinExistence type="predicted"/>
<dbReference type="AlphaFoldDB" id="A0AB73IPH9"/>
<organism evidence="1 2">
    <name type="scientific">Paraburkholderia caledonica</name>
    <dbReference type="NCBI Taxonomy" id="134536"/>
    <lineage>
        <taxon>Bacteria</taxon>
        <taxon>Pseudomonadati</taxon>
        <taxon>Pseudomonadota</taxon>
        <taxon>Betaproteobacteria</taxon>
        <taxon>Burkholderiales</taxon>
        <taxon>Burkholderiaceae</taxon>
        <taxon>Paraburkholderia</taxon>
    </lineage>
</organism>
<evidence type="ECO:0000313" key="2">
    <source>
        <dbReference type="Proteomes" id="UP001229486"/>
    </source>
</evidence>
<sequence>MQDPWTRNYPVTVHGMAYSPGIGWLRSPDFDVSSPGAIETNYHEALSGIWHHHR</sequence>